<feature type="region of interest" description="Disordered" evidence="2">
    <location>
        <begin position="378"/>
        <end position="426"/>
    </location>
</feature>
<dbReference type="PROSITE" id="PS50088">
    <property type="entry name" value="ANK_REPEAT"/>
    <property type="match status" value="1"/>
</dbReference>
<feature type="compositionally biased region" description="Low complexity" evidence="2">
    <location>
        <begin position="383"/>
        <end position="398"/>
    </location>
</feature>
<keyword evidence="4" id="KW-1185">Reference proteome</keyword>
<feature type="region of interest" description="Disordered" evidence="2">
    <location>
        <begin position="652"/>
        <end position="671"/>
    </location>
</feature>
<dbReference type="InterPro" id="IPR036770">
    <property type="entry name" value="Ankyrin_rpt-contain_sf"/>
</dbReference>
<organism evidence="3 4">
    <name type="scientific">Hondaea fermentalgiana</name>
    <dbReference type="NCBI Taxonomy" id="2315210"/>
    <lineage>
        <taxon>Eukaryota</taxon>
        <taxon>Sar</taxon>
        <taxon>Stramenopiles</taxon>
        <taxon>Bigyra</taxon>
        <taxon>Labyrinthulomycetes</taxon>
        <taxon>Thraustochytrida</taxon>
        <taxon>Thraustochytriidae</taxon>
        <taxon>Hondaea</taxon>
    </lineage>
</organism>
<dbReference type="Gene3D" id="1.25.40.20">
    <property type="entry name" value="Ankyrin repeat-containing domain"/>
    <property type="match status" value="1"/>
</dbReference>
<name>A0A2R5GUZ0_9STRA</name>
<evidence type="ECO:0000313" key="4">
    <source>
        <dbReference type="Proteomes" id="UP000241890"/>
    </source>
</evidence>
<feature type="region of interest" description="Disordered" evidence="2">
    <location>
        <begin position="53"/>
        <end position="74"/>
    </location>
</feature>
<dbReference type="Pfam" id="PF00023">
    <property type="entry name" value="Ank"/>
    <property type="match status" value="1"/>
</dbReference>
<dbReference type="OrthoDB" id="341259at2759"/>
<evidence type="ECO:0000256" key="1">
    <source>
        <dbReference type="PROSITE-ProRule" id="PRU00023"/>
    </source>
</evidence>
<dbReference type="SUPFAM" id="SSF48403">
    <property type="entry name" value="Ankyrin repeat"/>
    <property type="match status" value="1"/>
</dbReference>
<dbReference type="InterPro" id="IPR002110">
    <property type="entry name" value="Ankyrin_rpt"/>
</dbReference>
<dbReference type="PANTHER" id="PTHR24184:SF11">
    <property type="entry name" value="ANKYRIN REPEAT AND SOCS BOX CONTAINING 3"/>
    <property type="match status" value="1"/>
</dbReference>
<dbReference type="AlphaFoldDB" id="A0A2R5GUZ0"/>
<feature type="region of interest" description="Disordered" evidence="2">
    <location>
        <begin position="609"/>
        <end position="641"/>
    </location>
</feature>
<feature type="repeat" description="ANK" evidence="1">
    <location>
        <begin position="235"/>
        <end position="267"/>
    </location>
</feature>
<dbReference type="PANTHER" id="PTHR24184">
    <property type="entry name" value="SI:CH211-189E2.2"/>
    <property type="match status" value="1"/>
</dbReference>
<dbReference type="SMART" id="SM00248">
    <property type="entry name" value="ANK"/>
    <property type="match status" value="4"/>
</dbReference>
<dbReference type="PROSITE" id="PS50297">
    <property type="entry name" value="ANK_REP_REGION"/>
    <property type="match status" value="1"/>
</dbReference>
<evidence type="ECO:0000256" key="2">
    <source>
        <dbReference type="SAM" id="MobiDB-lite"/>
    </source>
</evidence>
<sequence length="923" mass="100529">MADAVDAVSEICLAEDPDESDPDAAAHSAAAFSDTTGHLARLSELSSMKSSGLRPAFKLKERRPRRRGSPAQQSLETLAERLKAQFILSRKSNDLGLMAEVLSQLASDPNADILRLKINQRLIDESLLFSLLSGNADMTRLLLDSAGASIKGADTIFDESKGDMSSCQCGQHPGILLVTLTRQSAHELVDLALKSGLDPNTSVCDGEAQYMWWGVAMTFRGAKLVKSPVLRVTFAKSTPLIAAVMNNDLRMVRLLLDHGADMSLHNWSAVAQAAQVNDPLHQVLSHFLHQLKDNSPDFRTACAVALKGAASRGHKETVAWIFEQLELREDWGALDATATKRLRKRRNVLASASSHALSQNTARSAVQLHVQRAARRQLITHESSSSSSASSSSSSSAAIPKSLSRTASHDRSVTDKRRHMSDATEIETSCLNASSMREYGARRRSLVRHHLDVECDEVEQSSRVPPPPPHVAPRWAPSAASIEDAASEDLATSTVSRAINILIDEALAPGYVHREAFVRGVEALAQIEKERRGSAMTLEQRVQDLYKIFLNTLEEVDPQSARESALALLEVGVEQFLGLDMPLEGPVRGSAGSSRSLGNLADFESLAADSNEDGDARPGKSGAEFSSSSSSSSSSSQRRRWPWTRVRNGLTRIKRSGSARSHSNKIARRASGDEQAMALGLAAKGGHTLIAKHLLSSARSDLRVLVPSLLTMAARNNRADTFAMLVDFIPSDLPDETVCETLNEAFAIAMAAEAIETVDVIMDSGAAPDVGIFVKVMLQACTDPSYSEDAAEYLVFTMTRTNLQFELEDVKSIVDAIVLCEQPNLYNFATLLDLDDSFRTVISTDHFFTLLETSAKYPTTTQWSDLVVMFIKCVEDHHDYHDIMHKVYTKATEPGSAVHPGVLGTLATRSVHSDTDSNPERWV</sequence>
<reference evidence="3 4" key="1">
    <citation type="submission" date="2017-12" db="EMBL/GenBank/DDBJ databases">
        <title>Sequencing, de novo assembly and annotation of complete genome of a new Thraustochytrid species, strain FCC1311.</title>
        <authorList>
            <person name="Sedici K."/>
            <person name="Godart F."/>
            <person name="Aiese Cigliano R."/>
            <person name="Sanseverino W."/>
            <person name="Barakat M."/>
            <person name="Ortet P."/>
            <person name="Marechal E."/>
            <person name="Cagnac O."/>
            <person name="Amato A."/>
        </authorList>
    </citation>
    <scope>NUCLEOTIDE SEQUENCE [LARGE SCALE GENOMIC DNA]</scope>
</reference>
<dbReference type="Proteomes" id="UP000241890">
    <property type="component" value="Unassembled WGS sequence"/>
</dbReference>
<protein>
    <submittedName>
        <fullName evidence="3">Uncharacterized protein</fullName>
    </submittedName>
</protein>
<proteinExistence type="predicted"/>
<gene>
    <name evidence="3" type="ORF">FCC1311_098112</name>
</gene>
<keyword evidence="1" id="KW-0040">ANK repeat</keyword>
<evidence type="ECO:0000313" key="3">
    <source>
        <dbReference type="EMBL" id="GBG33588.1"/>
    </source>
</evidence>
<dbReference type="InParanoid" id="A0A2R5GUZ0"/>
<feature type="compositionally biased region" description="Low complexity" evidence="2">
    <location>
        <begin position="626"/>
        <end position="636"/>
    </location>
</feature>
<accession>A0A2R5GUZ0</accession>
<feature type="compositionally biased region" description="Basic residues" evidence="2">
    <location>
        <begin position="652"/>
        <end position="668"/>
    </location>
</feature>
<dbReference type="EMBL" id="BEYU01000162">
    <property type="protein sequence ID" value="GBG33588.1"/>
    <property type="molecule type" value="Genomic_DNA"/>
</dbReference>
<comment type="caution">
    <text evidence="3">The sequence shown here is derived from an EMBL/GenBank/DDBJ whole genome shotgun (WGS) entry which is preliminary data.</text>
</comment>